<name>A0A426Z4M2_ENSVE</name>
<reference evidence="1 2" key="1">
    <citation type="journal article" date="2014" name="Agronomy (Basel)">
        <title>A Draft Genome Sequence for Ensete ventricosum, the Drought-Tolerant Tree Against Hunger.</title>
        <authorList>
            <person name="Harrison J."/>
            <person name="Moore K.A."/>
            <person name="Paszkiewicz K."/>
            <person name="Jones T."/>
            <person name="Grant M."/>
            <person name="Ambacheew D."/>
            <person name="Muzemil S."/>
            <person name="Studholme D.J."/>
        </authorList>
    </citation>
    <scope>NUCLEOTIDE SEQUENCE [LARGE SCALE GENOMIC DNA]</scope>
</reference>
<evidence type="ECO:0000313" key="2">
    <source>
        <dbReference type="Proteomes" id="UP000287651"/>
    </source>
</evidence>
<dbReference type="AlphaFoldDB" id="A0A426Z4M2"/>
<dbReference type="EMBL" id="AMZH03008446">
    <property type="protein sequence ID" value="RRT58935.1"/>
    <property type="molecule type" value="Genomic_DNA"/>
</dbReference>
<accession>A0A426Z4M2</accession>
<gene>
    <name evidence="1" type="ORF">B296_00009793</name>
</gene>
<comment type="caution">
    <text evidence="1">The sequence shown here is derived from an EMBL/GenBank/DDBJ whole genome shotgun (WGS) entry which is preliminary data.</text>
</comment>
<dbReference type="Proteomes" id="UP000287651">
    <property type="component" value="Unassembled WGS sequence"/>
</dbReference>
<organism evidence="1 2">
    <name type="scientific">Ensete ventricosum</name>
    <name type="common">Abyssinian banana</name>
    <name type="synonym">Musa ensete</name>
    <dbReference type="NCBI Taxonomy" id="4639"/>
    <lineage>
        <taxon>Eukaryota</taxon>
        <taxon>Viridiplantae</taxon>
        <taxon>Streptophyta</taxon>
        <taxon>Embryophyta</taxon>
        <taxon>Tracheophyta</taxon>
        <taxon>Spermatophyta</taxon>
        <taxon>Magnoliopsida</taxon>
        <taxon>Liliopsida</taxon>
        <taxon>Zingiberales</taxon>
        <taxon>Musaceae</taxon>
        <taxon>Ensete</taxon>
    </lineage>
</organism>
<protein>
    <submittedName>
        <fullName evidence="1">Uncharacterized protein</fullName>
    </submittedName>
</protein>
<evidence type="ECO:0000313" key="1">
    <source>
        <dbReference type="EMBL" id="RRT58935.1"/>
    </source>
</evidence>
<sequence>MSHFADAFFSCLPGYPKNLPLSFVRWLEFGSEAWIWRRRGACPPLVLKGDVGSGRPVALATPDRTQGWRLESFGLSVKVVEEAFNGITQGVISSSADSALSEGTSGTLMAVGAVGHHLLSLSHLVESTIVGCLPRVTFASAFFISWERINASFFISRGDGCAVVTTRADSRIVLCDICISFFISWERINASFFISRGDGCAVVTTRADSRIVLCAASMAFSCCSFVSVFLTSQGVKTLRTLTDHRNRLYEHFT</sequence>
<proteinExistence type="predicted"/>